<dbReference type="PANTHER" id="PTHR34853:SF1">
    <property type="entry name" value="LIPASE 5"/>
    <property type="match status" value="1"/>
</dbReference>
<dbReference type="GO" id="GO:0004806">
    <property type="term" value="F:triacylglycerol lipase activity"/>
    <property type="evidence" value="ECO:0007669"/>
    <property type="project" value="InterPro"/>
</dbReference>
<dbReference type="GO" id="GO:0016042">
    <property type="term" value="P:lipid catabolic process"/>
    <property type="evidence" value="ECO:0007669"/>
    <property type="project" value="InterPro"/>
</dbReference>
<gene>
    <name evidence="3" type="ORF">GF068_34515</name>
</gene>
<name>A0A6N7PXT7_9BACT</name>
<dbReference type="PROSITE" id="PS51257">
    <property type="entry name" value="PROKAR_LIPOPROTEIN"/>
    <property type="match status" value="1"/>
</dbReference>
<keyword evidence="2" id="KW-0732">Signal</keyword>
<proteinExistence type="predicted"/>
<sequence length="477" mass="49099">MNLLDRRARGLLLCSTLALAACGGDENPPPPPAGPGTPELPAPLVAGTPETDALADAPARCGQADHAWQRDLSLGEVTTHRATATYPKGLLDAIAAEALGDLPVSLKYDVVTHAFTYVTQDRGETVEATALLAWPTTVPEDAEALPTLMVLHGTSGFTDGCGPSSATETAALAAALASTGYIVVAPDYIGLKNEAPPTGFLHPYLVGQATAIASLDAARAVLRLPEEIREGGARPSARLVVVGGSQGGHAALWVDRLAPYYARELDIMGIAATVPPADLLGEGTLALTTKRDSTANIIAFYGASAGWYGADDKLAEVLLPPLDQDVPAALGSGCDPGDVLSGSEMLSSMFQPALLDAVASGKLGELAPWGCMATENGLPTTSVSRIQKDAASYGILFVTGESDTLVDTPTERAAFEALCEAGMPMRYLECAGASHTKATTWALPEILTFLEERVAGKPFEKACAAGAPVTCAGTPAP</sequence>
<reference evidence="3 4" key="1">
    <citation type="submission" date="2019-10" db="EMBL/GenBank/DDBJ databases">
        <title>A soil myxobacterium in the family Polyangiaceae.</title>
        <authorList>
            <person name="Li Y."/>
            <person name="Wang J."/>
        </authorList>
    </citation>
    <scope>NUCLEOTIDE SEQUENCE [LARGE SCALE GENOMIC DNA]</scope>
    <source>
        <strain evidence="3 4">DSM 14734</strain>
    </source>
</reference>
<evidence type="ECO:0000256" key="1">
    <source>
        <dbReference type="SAM" id="MobiDB-lite"/>
    </source>
</evidence>
<feature type="region of interest" description="Disordered" evidence="1">
    <location>
        <begin position="25"/>
        <end position="46"/>
    </location>
</feature>
<keyword evidence="4" id="KW-1185">Reference proteome</keyword>
<evidence type="ECO:0000313" key="4">
    <source>
        <dbReference type="Proteomes" id="UP000440224"/>
    </source>
</evidence>
<dbReference type="PANTHER" id="PTHR34853">
    <property type="match status" value="1"/>
</dbReference>
<feature type="compositionally biased region" description="Pro residues" evidence="1">
    <location>
        <begin position="27"/>
        <end position="41"/>
    </location>
</feature>
<accession>A0A6N7PXT7</accession>
<evidence type="ECO:0000313" key="3">
    <source>
        <dbReference type="EMBL" id="MRG97002.1"/>
    </source>
</evidence>
<evidence type="ECO:0008006" key="5">
    <source>
        <dbReference type="Google" id="ProtNLM"/>
    </source>
</evidence>
<dbReference type="RefSeq" id="WP_153823784.1">
    <property type="nucleotide sequence ID" value="NZ_WJIE01000014.1"/>
</dbReference>
<dbReference type="Gene3D" id="3.40.50.1820">
    <property type="entry name" value="alpha/beta hydrolase"/>
    <property type="match status" value="2"/>
</dbReference>
<organism evidence="3 4">
    <name type="scientific">Polyangium spumosum</name>
    <dbReference type="NCBI Taxonomy" id="889282"/>
    <lineage>
        <taxon>Bacteria</taxon>
        <taxon>Pseudomonadati</taxon>
        <taxon>Myxococcota</taxon>
        <taxon>Polyangia</taxon>
        <taxon>Polyangiales</taxon>
        <taxon>Polyangiaceae</taxon>
        <taxon>Polyangium</taxon>
    </lineage>
</organism>
<dbReference type="EMBL" id="WJIE01000014">
    <property type="protein sequence ID" value="MRG97002.1"/>
    <property type="molecule type" value="Genomic_DNA"/>
</dbReference>
<dbReference type="InterPro" id="IPR005152">
    <property type="entry name" value="Lipase_secreted"/>
</dbReference>
<dbReference type="PIRSF" id="PIRSF029171">
    <property type="entry name" value="Esterase_LipA"/>
    <property type="match status" value="1"/>
</dbReference>
<feature type="chain" id="PRO_5026673373" description="Alpha/beta fold hydrolase" evidence="2">
    <location>
        <begin position="21"/>
        <end position="477"/>
    </location>
</feature>
<dbReference type="Proteomes" id="UP000440224">
    <property type="component" value="Unassembled WGS sequence"/>
</dbReference>
<evidence type="ECO:0000256" key="2">
    <source>
        <dbReference type="SAM" id="SignalP"/>
    </source>
</evidence>
<dbReference type="InterPro" id="IPR029058">
    <property type="entry name" value="AB_hydrolase_fold"/>
</dbReference>
<dbReference type="Pfam" id="PF03583">
    <property type="entry name" value="LIP"/>
    <property type="match status" value="1"/>
</dbReference>
<comment type="caution">
    <text evidence="3">The sequence shown here is derived from an EMBL/GenBank/DDBJ whole genome shotgun (WGS) entry which is preliminary data.</text>
</comment>
<dbReference type="SUPFAM" id="SSF53474">
    <property type="entry name" value="alpha/beta-Hydrolases"/>
    <property type="match status" value="1"/>
</dbReference>
<dbReference type="AlphaFoldDB" id="A0A6N7PXT7"/>
<feature type="signal peptide" evidence="2">
    <location>
        <begin position="1"/>
        <end position="20"/>
    </location>
</feature>
<protein>
    <recommendedName>
        <fullName evidence="5">Alpha/beta fold hydrolase</fullName>
    </recommendedName>
</protein>
<dbReference type="OrthoDB" id="9955at2"/>